<evidence type="ECO:0000313" key="7">
    <source>
        <dbReference type="Proteomes" id="UP000077037"/>
    </source>
</evidence>
<dbReference type="Gene3D" id="3.90.76.10">
    <property type="entry name" value="Dipeptide-binding Protein, Domain 1"/>
    <property type="match status" value="1"/>
</dbReference>
<dbReference type="InterPro" id="IPR000914">
    <property type="entry name" value="SBP_5_dom"/>
</dbReference>
<keyword evidence="4" id="KW-0732">Signal</keyword>
<dbReference type="GO" id="GO:0030288">
    <property type="term" value="C:outer membrane-bounded periplasmic space"/>
    <property type="evidence" value="ECO:0007669"/>
    <property type="project" value="UniProtKB-ARBA"/>
</dbReference>
<dbReference type="PANTHER" id="PTHR30290">
    <property type="entry name" value="PERIPLASMIC BINDING COMPONENT OF ABC TRANSPORTER"/>
    <property type="match status" value="1"/>
</dbReference>
<dbReference type="AlphaFoldDB" id="A0A157NDR6"/>
<dbReference type="FunFam" id="3.90.76.10:FF:000007">
    <property type="entry name" value="Dipeptide ABC transporter periplasmic dipeptide-binding protein"/>
    <property type="match status" value="1"/>
</dbReference>
<feature type="domain" description="Solute-binding protein family 5" evidence="5">
    <location>
        <begin position="57"/>
        <end position="419"/>
    </location>
</feature>
<dbReference type="Proteomes" id="UP000077037">
    <property type="component" value="Unassembled WGS sequence"/>
</dbReference>
<dbReference type="GO" id="GO:1904680">
    <property type="term" value="F:peptide transmembrane transporter activity"/>
    <property type="evidence" value="ECO:0007669"/>
    <property type="project" value="TreeGrafter"/>
</dbReference>
<comment type="subcellular location">
    <subcellularLocation>
        <location evidence="1">Cell envelope</location>
    </subcellularLocation>
</comment>
<dbReference type="InterPro" id="IPR030678">
    <property type="entry name" value="Peptide/Ni-bd"/>
</dbReference>
<dbReference type="GO" id="GO:0015833">
    <property type="term" value="P:peptide transport"/>
    <property type="evidence" value="ECO:0007669"/>
    <property type="project" value="TreeGrafter"/>
</dbReference>
<comment type="similarity">
    <text evidence="2">Belongs to the bacterial solute-binding protein 5 family.</text>
</comment>
<dbReference type="EMBL" id="FKBS01000014">
    <property type="protein sequence ID" value="SAI19401.1"/>
    <property type="molecule type" value="Genomic_DNA"/>
</dbReference>
<dbReference type="Gene3D" id="3.40.190.10">
    <property type="entry name" value="Periplasmic binding protein-like II"/>
    <property type="match status" value="1"/>
</dbReference>
<evidence type="ECO:0000313" key="6">
    <source>
        <dbReference type="EMBL" id="SAI19401.1"/>
    </source>
</evidence>
<evidence type="ECO:0000256" key="4">
    <source>
        <dbReference type="ARBA" id="ARBA00022729"/>
    </source>
</evidence>
<name>A0A157NDR6_9BORD</name>
<keyword evidence="3" id="KW-0813">Transport</keyword>
<organism evidence="6 7">
    <name type="scientific">Bordetella ansorpii</name>
    <dbReference type="NCBI Taxonomy" id="288768"/>
    <lineage>
        <taxon>Bacteria</taxon>
        <taxon>Pseudomonadati</taxon>
        <taxon>Pseudomonadota</taxon>
        <taxon>Betaproteobacteria</taxon>
        <taxon>Burkholderiales</taxon>
        <taxon>Alcaligenaceae</taxon>
        <taxon>Bordetella</taxon>
    </lineage>
</organism>
<dbReference type="PIRSF" id="PIRSF002741">
    <property type="entry name" value="MppA"/>
    <property type="match status" value="1"/>
</dbReference>
<accession>A0A157NDR6</accession>
<gene>
    <name evidence="6" type="primary">hbpA_2</name>
    <name evidence="6" type="ORF">SAMEA1982600_01587</name>
</gene>
<dbReference type="CDD" id="cd08512">
    <property type="entry name" value="PBP2_NikA_DppA_OppA_like_7"/>
    <property type="match status" value="1"/>
</dbReference>
<evidence type="ECO:0000256" key="1">
    <source>
        <dbReference type="ARBA" id="ARBA00004196"/>
    </source>
</evidence>
<evidence type="ECO:0000259" key="5">
    <source>
        <dbReference type="Pfam" id="PF00496"/>
    </source>
</evidence>
<proteinExistence type="inferred from homology"/>
<dbReference type="SUPFAM" id="SSF53850">
    <property type="entry name" value="Periplasmic binding protein-like II"/>
    <property type="match status" value="1"/>
</dbReference>
<evidence type="ECO:0000256" key="2">
    <source>
        <dbReference type="ARBA" id="ARBA00005695"/>
    </source>
</evidence>
<dbReference type="PANTHER" id="PTHR30290:SF10">
    <property type="entry name" value="PERIPLASMIC OLIGOPEPTIDE-BINDING PROTEIN-RELATED"/>
    <property type="match status" value="1"/>
</dbReference>
<evidence type="ECO:0000256" key="3">
    <source>
        <dbReference type="ARBA" id="ARBA00022448"/>
    </source>
</evidence>
<reference evidence="6 7" key="1">
    <citation type="submission" date="2016-03" db="EMBL/GenBank/DDBJ databases">
        <authorList>
            <consortium name="Pathogen Informatics"/>
        </authorList>
    </citation>
    <scope>NUCLEOTIDE SEQUENCE [LARGE SCALE GENOMIC DNA]</scope>
    <source>
        <strain evidence="6 7">NCTC13364</strain>
    </source>
</reference>
<dbReference type="Pfam" id="PF00496">
    <property type="entry name" value="SBP_bac_5"/>
    <property type="match status" value="1"/>
</dbReference>
<dbReference type="InterPro" id="IPR039424">
    <property type="entry name" value="SBP_5"/>
</dbReference>
<dbReference type="OrthoDB" id="9801799at2"/>
<dbReference type="GO" id="GO:0043190">
    <property type="term" value="C:ATP-binding cassette (ABC) transporter complex"/>
    <property type="evidence" value="ECO:0007669"/>
    <property type="project" value="InterPro"/>
</dbReference>
<dbReference type="Gene3D" id="3.10.105.10">
    <property type="entry name" value="Dipeptide-binding Protein, Domain 3"/>
    <property type="match status" value="1"/>
</dbReference>
<protein>
    <submittedName>
        <fullName evidence="6">ABC transporter substrate-binding protein</fullName>
    </submittedName>
</protein>
<sequence length="501" mass="55250">MLRVLLEDSPNTLDPAGTGYNQASINISWNVYDRLITYGTTPVDGVPGAFTYDYDTIVGQAAERYEVSADGKQITFHMRRGARFHDGSPVTAHDAKWSLDRVVSVTTGKAQMATGSLTEAAQFDVIDDMTLRVTVPQADRFTLPDLCVLFPAIFNSKVCKANATTDDPWAQNWLKTNVAGGGPYKLVRFAPDQGFMLEAFADWTNGPAPASTRVAAQVVPVAASRRAAAERGEADIVRGLGGRDIHDLKSRKDIRLLGIPNPGAVTVIALNSQMPPFDNKKVRQAIAHAVPYQQIFDSVLYSRGAPMFGGKADAGLSFPQPMPYTYDLDRARALLAEADMANGFETTFVIDSALAQLAEPTAVLLQESLGKIGIKLKIEKLPSGQMASAQVAHKLPMSMATGTAWLRNPDYFFRVYYASPTRWNFGNFKNDEMNRLTAETRFETDRAVYDTKVRRMIDIARDEVPMILMWSAFQDTVVSPGLQGYTYMFHGQLELRHLKKA</sequence>